<dbReference type="InterPro" id="IPR018674">
    <property type="entry name" value="DUF2142_membrane"/>
</dbReference>
<dbReference type="Pfam" id="PF09913">
    <property type="entry name" value="DUF2142"/>
    <property type="match status" value="1"/>
</dbReference>
<feature type="transmembrane region" description="Helical" evidence="1">
    <location>
        <begin position="18"/>
        <end position="38"/>
    </location>
</feature>
<dbReference type="Proteomes" id="UP000663608">
    <property type="component" value="Chromosome"/>
</dbReference>
<feature type="transmembrane region" description="Helical" evidence="1">
    <location>
        <begin position="266"/>
        <end position="285"/>
    </location>
</feature>
<reference evidence="2 3" key="1">
    <citation type="submission" date="2021-02" db="EMBL/GenBank/DDBJ databases">
        <title>Complete genome sequence of Lactococcus lactis strain K_LL004.</title>
        <authorList>
            <person name="Kim H.B."/>
        </authorList>
    </citation>
    <scope>NUCLEOTIDE SEQUENCE [LARGE SCALE GENOMIC DNA]</scope>
    <source>
        <strain evidence="2 3">K_LL004</strain>
    </source>
</reference>
<accession>A0AA45KHC6</accession>
<dbReference type="AlphaFoldDB" id="A0AA45KHC6"/>
<gene>
    <name evidence="2" type="ORF">JW886_01990</name>
</gene>
<feature type="transmembrane region" description="Helical" evidence="1">
    <location>
        <begin position="166"/>
        <end position="185"/>
    </location>
</feature>
<organism evidence="2 3">
    <name type="scientific">Lactococcus taiwanensis</name>
    <dbReference type="NCBI Taxonomy" id="1151742"/>
    <lineage>
        <taxon>Bacteria</taxon>
        <taxon>Bacillati</taxon>
        <taxon>Bacillota</taxon>
        <taxon>Bacilli</taxon>
        <taxon>Lactobacillales</taxon>
        <taxon>Streptococcaceae</taxon>
        <taxon>Lactococcus</taxon>
    </lineage>
</organism>
<feature type="transmembrane region" description="Helical" evidence="1">
    <location>
        <begin position="132"/>
        <end position="159"/>
    </location>
</feature>
<feature type="transmembrane region" description="Helical" evidence="1">
    <location>
        <begin position="326"/>
        <end position="343"/>
    </location>
</feature>
<protein>
    <submittedName>
        <fullName evidence="2">DUF2142 domain-containing protein</fullName>
    </submittedName>
</protein>
<evidence type="ECO:0000313" key="3">
    <source>
        <dbReference type="Proteomes" id="UP000663608"/>
    </source>
</evidence>
<feature type="transmembrane region" description="Helical" evidence="1">
    <location>
        <begin position="419"/>
        <end position="440"/>
    </location>
</feature>
<dbReference type="EMBL" id="CP070872">
    <property type="protein sequence ID" value="QSE77056.1"/>
    <property type="molecule type" value="Genomic_DNA"/>
</dbReference>
<keyword evidence="3" id="KW-1185">Reference proteome</keyword>
<name>A0AA45KHC6_9LACT</name>
<feature type="transmembrane region" description="Helical" evidence="1">
    <location>
        <begin position="191"/>
        <end position="209"/>
    </location>
</feature>
<proteinExistence type="predicted"/>
<keyword evidence="1" id="KW-0472">Membrane</keyword>
<evidence type="ECO:0000256" key="1">
    <source>
        <dbReference type="SAM" id="Phobius"/>
    </source>
</evidence>
<keyword evidence="1" id="KW-1133">Transmembrane helix</keyword>
<keyword evidence="1" id="KW-0812">Transmembrane</keyword>
<sequence>MEFGNLRKRVNQIKPEKVFLIIALVAGFAFTFIQPLFIEPDSSYHFDKSTYLTNTVVDRSAIGFPAEDYQSSPVPFSTVSSMMKEGTYFKNFFETKLPVISRDKVIDQRAVGQAWYQDIMHLVPGIGVKLGYVIYPSIGSMVLVARLFNLIFFIVSLYFIIKKLKAYQMVFTVISVTPVAIQFATSLSYDCFNYIAFAWLSATLINIAVDYKDANIITFRNFFQRIIGPVIMLYFSKSNSRLLFILVLIMLMALIRRKLNIQISKFQILAGSFFVLVLGASIYAVRYHDQIRVVINKFIYTLMEPYYSVLTTQVISGTSTSAIPAWFYPIQYTALVLLFLSYTKERVPRWFAWMGMVLNLVNLFGILFKFAVSPSYLDHVITGPQGRYFTAFLLILAPIFTLLAQKIKIRVSGLWLKKSIILISVIALGLNLGVTSLKFYHLHLPSDEYRSGIEHYIFK</sequence>
<dbReference type="KEGG" id="lti:JW886_01990"/>
<feature type="transmembrane region" description="Helical" evidence="1">
    <location>
        <begin position="350"/>
        <end position="368"/>
    </location>
</feature>
<feature type="transmembrane region" description="Helical" evidence="1">
    <location>
        <begin position="388"/>
        <end position="407"/>
    </location>
</feature>
<evidence type="ECO:0000313" key="2">
    <source>
        <dbReference type="EMBL" id="QSE77056.1"/>
    </source>
</evidence>